<organism evidence="3 4">
    <name type="scientific">Monilinia fructigena</name>
    <dbReference type="NCBI Taxonomy" id="38457"/>
    <lineage>
        <taxon>Eukaryota</taxon>
        <taxon>Fungi</taxon>
        <taxon>Dikarya</taxon>
        <taxon>Ascomycota</taxon>
        <taxon>Pezizomycotina</taxon>
        <taxon>Leotiomycetes</taxon>
        <taxon>Helotiales</taxon>
        <taxon>Sclerotiniaceae</taxon>
        <taxon>Monilinia</taxon>
    </lineage>
</organism>
<feature type="region of interest" description="Disordered" evidence="1">
    <location>
        <begin position="192"/>
        <end position="246"/>
    </location>
</feature>
<feature type="region of interest" description="Disordered" evidence="1">
    <location>
        <begin position="19"/>
        <end position="98"/>
    </location>
</feature>
<proteinExistence type="predicted"/>
<dbReference type="OrthoDB" id="71307at2759"/>
<dbReference type="AlphaFoldDB" id="A0A395J2V5"/>
<evidence type="ECO:0000313" key="4">
    <source>
        <dbReference type="Proteomes" id="UP000249056"/>
    </source>
</evidence>
<keyword evidence="4" id="KW-1185">Reference proteome</keyword>
<reference evidence="3 4" key="1">
    <citation type="submission" date="2018-06" db="EMBL/GenBank/DDBJ databases">
        <title>Genome Sequence of the Brown Rot Fungal Pathogen Monilinia fructigena.</title>
        <authorList>
            <person name="Landi L."/>
            <person name="De Miccolis Angelini R.M."/>
            <person name="Pollastro S."/>
            <person name="Abate D."/>
            <person name="Faretra F."/>
            <person name="Romanazzi G."/>
        </authorList>
    </citation>
    <scope>NUCLEOTIDE SEQUENCE [LARGE SCALE GENOMIC DNA]</scope>
    <source>
        <strain evidence="3 4">Mfrg269</strain>
    </source>
</reference>
<comment type="caution">
    <text evidence="3">The sequence shown here is derived from an EMBL/GenBank/DDBJ whole genome shotgun (WGS) entry which is preliminary data.</text>
</comment>
<dbReference type="Proteomes" id="UP000249056">
    <property type="component" value="Unassembled WGS sequence"/>
</dbReference>
<feature type="region of interest" description="Disordered" evidence="1">
    <location>
        <begin position="167"/>
        <end position="186"/>
    </location>
</feature>
<name>A0A395J2V5_9HELO</name>
<evidence type="ECO:0000313" key="3">
    <source>
        <dbReference type="EMBL" id="RAL66576.1"/>
    </source>
</evidence>
<evidence type="ECO:0000259" key="2">
    <source>
        <dbReference type="Pfam" id="PF25603"/>
    </source>
</evidence>
<feature type="domain" description="SPT23/MGA2-like DNA-binding" evidence="2">
    <location>
        <begin position="52"/>
        <end position="127"/>
    </location>
</feature>
<dbReference type="InterPro" id="IPR057962">
    <property type="entry name" value="SPT23_MGA2_DBD"/>
</dbReference>
<sequence length="246" mass="26766">MLVCSSAMENPDILRKALERAAAPEVSSSQSSDSGSDERMIEKPLNGGEVKKVEEEESWHKDEARRVIVFNTHEVKDWQSPTSQPPSEATGDRPEPIIPDGAMQVDAPMRIACYCRHQNEKIGFRMITRRITLLSISGQVPGAPDGQMFSGSTSYSNERNFDMAPGAAPGVPPFRVPPSASDLQNLPQKFMPYQQPISYPPPNPPQIISTAITPRHPSPQASPSTPSGPPVSKKRKASSSSKVPLV</sequence>
<accession>A0A395J2V5</accession>
<dbReference type="EMBL" id="QKRW01000006">
    <property type="protein sequence ID" value="RAL66576.1"/>
    <property type="molecule type" value="Genomic_DNA"/>
</dbReference>
<gene>
    <name evidence="3" type="ORF">DID88_006266</name>
</gene>
<dbReference type="Pfam" id="PF25603">
    <property type="entry name" value="SPT23_MGA2_DBD"/>
    <property type="match status" value="1"/>
</dbReference>
<feature type="compositionally biased region" description="Basic and acidic residues" evidence="1">
    <location>
        <begin position="49"/>
        <end position="66"/>
    </location>
</feature>
<protein>
    <recommendedName>
        <fullName evidence="2">SPT23/MGA2-like DNA-binding domain-containing protein</fullName>
    </recommendedName>
</protein>
<evidence type="ECO:0000256" key="1">
    <source>
        <dbReference type="SAM" id="MobiDB-lite"/>
    </source>
</evidence>